<evidence type="ECO:0000256" key="1">
    <source>
        <dbReference type="PROSITE-ProRule" id="PRU00169"/>
    </source>
</evidence>
<dbReference type="InterPro" id="IPR007492">
    <property type="entry name" value="LytTR_DNA-bd_dom"/>
</dbReference>
<feature type="domain" description="HTH LytTR-type" evidence="3">
    <location>
        <begin position="168"/>
        <end position="267"/>
    </location>
</feature>
<dbReference type="Gene3D" id="3.40.50.2300">
    <property type="match status" value="1"/>
</dbReference>
<gene>
    <name evidence="4" type="ORF">C1877_06500</name>
</gene>
<dbReference type="SMART" id="SM00850">
    <property type="entry name" value="LytTR"/>
    <property type="match status" value="1"/>
</dbReference>
<evidence type="ECO:0000313" key="4">
    <source>
        <dbReference type="EMBL" id="RDB65757.1"/>
    </source>
</evidence>
<dbReference type="InterPro" id="IPR011006">
    <property type="entry name" value="CheY-like_superfamily"/>
</dbReference>
<dbReference type="SMART" id="SM00448">
    <property type="entry name" value="REC"/>
    <property type="match status" value="1"/>
</dbReference>
<dbReference type="Pfam" id="PF04397">
    <property type="entry name" value="LytTR"/>
    <property type="match status" value="1"/>
</dbReference>
<dbReference type="Pfam" id="PF00072">
    <property type="entry name" value="Response_reg"/>
    <property type="match status" value="1"/>
</dbReference>
<dbReference type="PROSITE" id="PS50930">
    <property type="entry name" value="HTH_LYTTR"/>
    <property type="match status" value="1"/>
</dbReference>
<dbReference type="OrthoDB" id="236568at2"/>
<protein>
    <submittedName>
        <fullName evidence="4">DNA-binding response regulator</fullName>
    </submittedName>
</protein>
<sequence>MKSVNSLKICEIGTGQRRTRSRTIKKRDCVYWVHTRRTGLRIALCDDDEAQREKLKAAVDRHLVSRGYRPRYEEYSGGGPLVAEVAAGTDPFDLVFLDVYLEGDDGIAVARKLREHDPSVPLVFLTVSREHAVESYEVQATSYLVKPAEPRKLAAVLDRVLPVTSPRLAFRVGSARRYFDYRNIAYLESRDHAVLLHQADGSCHRSLAKLDDVADELSDPRFLRCHRSFIVNMDFIVDVRDDFILRDGTCVPVRVKERRKMHEAYYRYFTDALCAG</sequence>
<proteinExistence type="predicted"/>
<dbReference type="GO" id="GO:0003677">
    <property type="term" value="F:DNA binding"/>
    <property type="evidence" value="ECO:0007669"/>
    <property type="project" value="UniProtKB-KW"/>
</dbReference>
<name>A0A369M4A1_9ACTN</name>
<dbReference type="InterPro" id="IPR001789">
    <property type="entry name" value="Sig_transdc_resp-reg_receiver"/>
</dbReference>
<keyword evidence="1" id="KW-0597">Phosphoprotein</keyword>
<dbReference type="EMBL" id="PPTS01000003">
    <property type="protein sequence ID" value="RDB65757.1"/>
    <property type="molecule type" value="Genomic_DNA"/>
</dbReference>
<dbReference type="InterPro" id="IPR046947">
    <property type="entry name" value="LytR-like"/>
</dbReference>
<dbReference type="PROSITE" id="PS50110">
    <property type="entry name" value="RESPONSE_REGULATORY"/>
    <property type="match status" value="1"/>
</dbReference>
<dbReference type="SUPFAM" id="SSF52172">
    <property type="entry name" value="CheY-like"/>
    <property type="match status" value="1"/>
</dbReference>
<keyword evidence="4" id="KW-0238">DNA-binding</keyword>
<organism evidence="4 5">
    <name type="scientific">Gordonibacter pamelaeae</name>
    <dbReference type="NCBI Taxonomy" id="471189"/>
    <lineage>
        <taxon>Bacteria</taxon>
        <taxon>Bacillati</taxon>
        <taxon>Actinomycetota</taxon>
        <taxon>Coriobacteriia</taxon>
        <taxon>Eggerthellales</taxon>
        <taxon>Eggerthellaceae</taxon>
        <taxon>Gordonibacter</taxon>
    </lineage>
</organism>
<dbReference type="PANTHER" id="PTHR37299">
    <property type="entry name" value="TRANSCRIPTIONAL REGULATOR-RELATED"/>
    <property type="match status" value="1"/>
</dbReference>
<dbReference type="GO" id="GO:0000156">
    <property type="term" value="F:phosphorelay response regulator activity"/>
    <property type="evidence" value="ECO:0007669"/>
    <property type="project" value="InterPro"/>
</dbReference>
<dbReference type="Proteomes" id="UP000254000">
    <property type="component" value="Unassembled WGS sequence"/>
</dbReference>
<comment type="caution">
    <text evidence="4">The sequence shown here is derived from an EMBL/GenBank/DDBJ whole genome shotgun (WGS) entry which is preliminary data.</text>
</comment>
<dbReference type="Gene3D" id="2.40.50.1020">
    <property type="entry name" value="LytTr DNA-binding domain"/>
    <property type="match status" value="1"/>
</dbReference>
<feature type="modified residue" description="4-aspartylphosphate" evidence="1">
    <location>
        <position position="98"/>
    </location>
</feature>
<evidence type="ECO:0000313" key="5">
    <source>
        <dbReference type="Proteomes" id="UP000254000"/>
    </source>
</evidence>
<keyword evidence="5" id="KW-1185">Reference proteome</keyword>
<feature type="domain" description="Response regulatory" evidence="2">
    <location>
        <begin position="41"/>
        <end position="161"/>
    </location>
</feature>
<accession>A0A369M4A1</accession>
<dbReference type="AlphaFoldDB" id="A0A369M4A1"/>
<evidence type="ECO:0000259" key="2">
    <source>
        <dbReference type="PROSITE" id="PS50110"/>
    </source>
</evidence>
<reference evidence="4 5" key="1">
    <citation type="journal article" date="2018" name="Elife">
        <title>Discovery and characterization of a prevalent human gut bacterial enzyme sufficient for the inactivation of a family of plant toxins.</title>
        <authorList>
            <person name="Koppel N."/>
            <person name="Bisanz J.E."/>
            <person name="Pandelia M.E."/>
            <person name="Turnbaugh P.J."/>
            <person name="Balskus E.P."/>
        </authorList>
    </citation>
    <scope>NUCLEOTIDE SEQUENCE [LARGE SCALE GENOMIC DNA]</scope>
    <source>
        <strain evidence="4 5">3C</strain>
    </source>
</reference>
<dbReference type="PANTHER" id="PTHR37299:SF1">
    <property type="entry name" value="STAGE 0 SPORULATION PROTEIN A HOMOLOG"/>
    <property type="match status" value="1"/>
</dbReference>
<evidence type="ECO:0000259" key="3">
    <source>
        <dbReference type="PROSITE" id="PS50930"/>
    </source>
</evidence>